<name>A0AAF0C9Y6_9GAMM</name>
<sequence length="124" mass="14133">MSYVDGFIAAVPTTNKDKYLEHAKTTAVVFKEHGALKVVETWGDDVPEGEVTSFPMAVKSKEDETVVFSWVIWPSKEVRDAGWQAMMEDPRMQPEQNPMPFDGRRLIYGRAFKILCQPKNLLNI</sequence>
<gene>
    <name evidence="1" type="ORF">SG34_005070</name>
</gene>
<dbReference type="RefSeq" id="WP_044838967.1">
    <property type="nucleotide sequence ID" value="NZ_CP059733.1"/>
</dbReference>
<dbReference type="InterPro" id="IPR011008">
    <property type="entry name" value="Dimeric_a/b-barrel"/>
</dbReference>
<dbReference type="Proteomes" id="UP000032352">
    <property type="component" value="Chromosome"/>
</dbReference>
<protein>
    <submittedName>
        <fullName evidence="1">DUF1428 domain-containing protein</fullName>
    </submittedName>
</protein>
<keyword evidence="2" id="KW-1185">Reference proteome</keyword>
<evidence type="ECO:0000313" key="1">
    <source>
        <dbReference type="EMBL" id="WDE06298.1"/>
    </source>
</evidence>
<dbReference type="AlphaFoldDB" id="A0AAF0C9Y6"/>
<accession>A0AAF0C9Y6</accession>
<dbReference type="PIRSF" id="PIRSF007028">
    <property type="entry name" value="UCP007028"/>
    <property type="match status" value="1"/>
</dbReference>
<reference evidence="1 2" key="1">
    <citation type="journal article" date="2015" name="Genome Announc.">
        <title>Draft Genome Sequences of Marine Isolates of Thalassomonas viridans and Thalassomonas actiniarum.</title>
        <authorList>
            <person name="Olonade I."/>
            <person name="van Zyl L.J."/>
            <person name="Trindade M."/>
        </authorList>
    </citation>
    <scope>NUCLEOTIDE SEQUENCE [LARGE SCALE GENOMIC DNA]</scope>
    <source>
        <strain evidence="1 2">XOM25</strain>
    </source>
</reference>
<proteinExistence type="predicted"/>
<dbReference type="EMBL" id="CP059733">
    <property type="protein sequence ID" value="WDE06298.1"/>
    <property type="molecule type" value="Genomic_DNA"/>
</dbReference>
<evidence type="ECO:0000313" key="2">
    <source>
        <dbReference type="Proteomes" id="UP000032352"/>
    </source>
</evidence>
<dbReference type="KEGG" id="tvd:SG34_005070"/>
<reference evidence="1 2" key="2">
    <citation type="journal article" date="2022" name="Mar. Drugs">
        <title>Bioassay-Guided Fractionation Leads to the Detection of Cholic Acid Generated by the Rare Thalassomonas sp.</title>
        <authorList>
            <person name="Pheiffer F."/>
            <person name="Schneider Y.K."/>
            <person name="Hansen E.H."/>
            <person name="Andersen J.H."/>
            <person name="Isaksson J."/>
            <person name="Busche T."/>
            <person name="R C."/>
            <person name="Kalinowski J."/>
            <person name="Zyl L.V."/>
            <person name="Trindade M."/>
        </authorList>
    </citation>
    <scope>NUCLEOTIDE SEQUENCE [LARGE SCALE GENOMIC DNA]</scope>
    <source>
        <strain evidence="1 2">XOM25</strain>
    </source>
</reference>
<dbReference type="InterPro" id="IPR009874">
    <property type="entry name" value="DUF1428"/>
</dbReference>
<organism evidence="1 2">
    <name type="scientific">Thalassomonas viridans</name>
    <dbReference type="NCBI Taxonomy" id="137584"/>
    <lineage>
        <taxon>Bacteria</taxon>
        <taxon>Pseudomonadati</taxon>
        <taxon>Pseudomonadota</taxon>
        <taxon>Gammaproteobacteria</taxon>
        <taxon>Alteromonadales</taxon>
        <taxon>Colwelliaceae</taxon>
        <taxon>Thalassomonas</taxon>
    </lineage>
</organism>
<dbReference type="Pfam" id="PF07237">
    <property type="entry name" value="DUF1428"/>
    <property type="match status" value="1"/>
</dbReference>
<dbReference type="Gene3D" id="3.30.70.100">
    <property type="match status" value="1"/>
</dbReference>
<dbReference type="SUPFAM" id="SSF54909">
    <property type="entry name" value="Dimeric alpha+beta barrel"/>
    <property type="match status" value="1"/>
</dbReference>